<comment type="caution">
    <text evidence="2">The sequence shown here is derived from an EMBL/GenBank/DDBJ whole genome shotgun (WGS) entry which is preliminary data.</text>
</comment>
<evidence type="ECO:0000313" key="2">
    <source>
        <dbReference type="EMBL" id="KAF0394547.1"/>
    </source>
</evidence>
<proteinExistence type="predicted"/>
<dbReference type="Proteomes" id="UP000439903">
    <property type="component" value="Unassembled WGS sequence"/>
</dbReference>
<reference evidence="2 3" key="1">
    <citation type="journal article" date="2019" name="Environ. Microbiol.">
        <title>At the nexus of three kingdoms: the genome of the mycorrhizal fungus Gigaspora margarita provides insights into plant, endobacterial and fungal interactions.</title>
        <authorList>
            <person name="Venice F."/>
            <person name="Ghignone S."/>
            <person name="Salvioli di Fossalunga A."/>
            <person name="Amselem J."/>
            <person name="Novero M."/>
            <person name="Xianan X."/>
            <person name="Sedzielewska Toro K."/>
            <person name="Morin E."/>
            <person name="Lipzen A."/>
            <person name="Grigoriev I.V."/>
            <person name="Henrissat B."/>
            <person name="Martin F.M."/>
            <person name="Bonfante P."/>
        </authorList>
    </citation>
    <scope>NUCLEOTIDE SEQUENCE [LARGE SCALE GENOMIC DNA]</scope>
    <source>
        <strain evidence="2 3">BEG34</strain>
    </source>
</reference>
<dbReference type="SUPFAM" id="SSF56112">
    <property type="entry name" value="Protein kinase-like (PK-like)"/>
    <property type="match status" value="1"/>
</dbReference>
<dbReference type="InterPro" id="IPR011009">
    <property type="entry name" value="Kinase-like_dom_sf"/>
</dbReference>
<name>A0A8H4A2I5_GIGMA</name>
<protein>
    <recommendedName>
        <fullName evidence="1">Protein kinase domain-containing protein</fullName>
    </recommendedName>
</protein>
<accession>A0A8H4A2I5</accession>
<dbReference type="AlphaFoldDB" id="A0A8H4A2I5"/>
<dbReference type="PROSITE" id="PS50011">
    <property type="entry name" value="PROTEIN_KINASE_DOM"/>
    <property type="match status" value="1"/>
</dbReference>
<gene>
    <name evidence="2" type="ORF">F8M41_010358</name>
</gene>
<feature type="domain" description="Protein kinase" evidence="1">
    <location>
        <begin position="1"/>
        <end position="97"/>
    </location>
</feature>
<dbReference type="Gene3D" id="1.10.510.10">
    <property type="entry name" value="Transferase(Phosphotransferase) domain 1"/>
    <property type="match status" value="1"/>
</dbReference>
<dbReference type="EMBL" id="WTPW01002161">
    <property type="protein sequence ID" value="KAF0394547.1"/>
    <property type="molecule type" value="Genomic_DNA"/>
</dbReference>
<keyword evidence="3" id="KW-1185">Reference proteome</keyword>
<organism evidence="2 3">
    <name type="scientific">Gigaspora margarita</name>
    <dbReference type="NCBI Taxonomy" id="4874"/>
    <lineage>
        <taxon>Eukaryota</taxon>
        <taxon>Fungi</taxon>
        <taxon>Fungi incertae sedis</taxon>
        <taxon>Mucoromycota</taxon>
        <taxon>Glomeromycotina</taxon>
        <taxon>Glomeromycetes</taxon>
        <taxon>Diversisporales</taxon>
        <taxon>Gigasporaceae</taxon>
        <taxon>Gigaspora</taxon>
    </lineage>
</organism>
<evidence type="ECO:0000259" key="1">
    <source>
        <dbReference type="PROSITE" id="PS50011"/>
    </source>
</evidence>
<evidence type="ECO:0000313" key="3">
    <source>
        <dbReference type="Proteomes" id="UP000439903"/>
    </source>
</evidence>
<sequence>MYINGNLNNFLKKKKDFKYLERITILGWIASGLLTMHENSQKHCDLHSGKILIKYNNDPNFERSRYLDLIADFEQSGMLHSINSLPTGDLLVVLLLK</sequence>
<dbReference type="InterPro" id="IPR000719">
    <property type="entry name" value="Prot_kinase_dom"/>
</dbReference>
<dbReference type="GO" id="GO:0005524">
    <property type="term" value="F:ATP binding"/>
    <property type="evidence" value="ECO:0007669"/>
    <property type="project" value="InterPro"/>
</dbReference>
<dbReference type="GO" id="GO:0004672">
    <property type="term" value="F:protein kinase activity"/>
    <property type="evidence" value="ECO:0007669"/>
    <property type="project" value="InterPro"/>
</dbReference>